<dbReference type="RefSeq" id="WP_146852595.1">
    <property type="nucleotide sequence ID" value="NZ_BAAAHR010000003.1"/>
</dbReference>
<protein>
    <recommendedName>
        <fullName evidence="2">Helicase XPB/Ssl2 N-terminal domain-containing protein</fullName>
    </recommendedName>
</protein>
<evidence type="ECO:0000313" key="6">
    <source>
        <dbReference type="Proteomes" id="UP000522688"/>
    </source>
</evidence>
<reference evidence="3 5" key="1">
    <citation type="submission" date="2019-07" db="EMBL/GenBank/DDBJ databases">
        <title>Whole genome shotgun sequence of Frigoribacterium faeni NBRC 103066.</title>
        <authorList>
            <person name="Hosoyama A."/>
            <person name="Uohara A."/>
            <person name="Ohji S."/>
            <person name="Ichikawa N."/>
        </authorList>
    </citation>
    <scope>NUCLEOTIDE SEQUENCE [LARGE SCALE GENOMIC DNA]</scope>
    <source>
        <strain evidence="3 5">NBRC 103066</strain>
    </source>
</reference>
<evidence type="ECO:0000313" key="5">
    <source>
        <dbReference type="Proteomes" id="UP000321154"/>
    </source>
</evidence>
<evidence type="ECO:0000313" key="3">
    <source>
        <dbReference type="EMBL" id="GEK82165.1"/>
    </source>
</evidence>
<proteinExistence type="predicted"/>
<dbReference type="EMBL" id="BJUV01000003">
    <property type="protein sequence ID" value="GEK82165.1"/>
    <property type="molecule type" value="Genomic_DNA"/>
</dbReference>
<keyword evidence="5" id="KW-1185">Reference proteome</keyword>
<dbReference type="Pfam" id="PF13625">
    <property type="entry name" value="Helicase_C_3"/>
    <property type="match status" value="1"/>
</dbReference>
<name>A0A7W3JJF1_9MICO</name>
<reference evidence="4 6" key="2">
    <citation type="submission" date="2020-07" db="EMBL/GenBank/DDBJ databases">
        <title>Sequencing the genomes of 1000 actinobacteria strains.</title>
        <authorList>
            <person name="Klenk H.-P."/>
        </authorList>
    </citation>
    <scope>NUCLEOTIDE SEQUENCE [LARGE SCALE GENOMIC DNA]</scope>
    <source>
        <strain evidence="4 6">DSM 10309</strain>
    </source>
</reference>
<feature type="domain" description="Helicase XPB/Ssl2 N-terminal" evidence="2">
    <location>
        <begin position="344"/>
        <end position="475"/>
    </location>
</feature>
<evidence type="ECO:0000313" key="4">
    <source>
        <dbReference type="EMBL" id="MBA8813859.1"/>
    </source>
</evidence>
<dbReference type="AlphaFoldDB" id="A0A7W3JJF1"/>
<organism evidence="4 6">
    <name type="scientific">Frigoribacterium faeni</name>
    <dbReference type="NCBI Taxonomy" id="145483"/>
    <lineage>
        <taxon>Bacteria</taxon>
        <taxon>Bacillati</taxon>
        <taxon>Actinomycetota</taxon>
        <taxon>Actinomycetes</taxon>
        <taxon>Micrococcales</taxon>
        <taxon>Microbacteriaceae</taxon>
        <taxon>Frigoribacterium</taxon>
    </lineage>
</organism>
<evidence type="ECO:0000259" key="2">
    <source>
        <dbReference type="Pfam" id="PF13625"/>
    </source>
</evidence>
<evidence type="ECO:0000256" key="1">
    <source>
        <dbReference type="SAM" id="MobiDB-lite"/>
    </source>
</evidence>
<dbReference type="InterPro" id="IPR032830">
    <property type="entry name" value="XPB/Ssl2_N"/>
</dbReference>
<dbReference type="Proteomes" id="UP000522688">
    <property type="component" value="Unassembled WGS sequence"/>
</dbReference>
<accession>A0A7W3JJF1</accession>
<sequence length="618" mass="65963">MTSALDLAGVLRGAPADDLVRRLSVRLLRPSSVHDAFDLADALLEPASVRDVLSRLDRTELRVLQAARVPADVAGIAARLDDGESVDAAVAHLVELFLLVPSGDLALSDTVVGTPDAVGERLDDDPLLAADRLAAERPPVVLEAVDEVDRDAVDARSAERLYAIVIEVAEILRALEQSPARELAKGGLALPETRRLAEAARVDVDDVSTLLGITTRAGLAQTSPDGWVVTPEAAPWLASSWPDRWQTLTATWLDSLPPEIVAVLSQRVETSWGEPLREFTLWSYPAGAAWVPDRLASFARAAELLGLSSGGVPTSAALALFHEGADAARERVAELLPDAIEQVYLQHDLTVVAPGPLSPALDARLRVIATVESAGLAATYRITEGGVQRALSEGETAESLRDFLNGISATGIPQPLDYLVQQSAERHGRFRVSSVDPGTPGLPAEAITLIEADDHAGVDTLEVDHALAPLGLRRVDGLRIASRFERDTVFWALSDERYPVVVLDGSGTSVAPPVRRRPRRPVPVPPRDTLREMVERLTADADGSTETTDRAWIARQLDAAVKGRLTVTIAIAMPDGSTSSLQMEPTGVGGGRVRGRDKKSDVERTLPLSHVVSVSSAS</sequence>
<comment type="caution">
    <text evidence="4">The sequence shown here is derived from an EMBL/GenBank/DDBJ whole genome shotgun (WGS) entry which is preliminary data.</text>
</comment>
<dbReference type="EMBL" id="JACGWW010000002">
    <property type="protein sequence ID" value="MBA8813859.1"/>
    <property type="molecule type" value="Genomic_DNA"/>
</dbReference>
<dbReference type="Proteomes" id="UP000321154">
    <property type="component" value="Unassembled WGS sequence"/>
</dbReference>
<gene>
    <name evidence="4" type="ORF">FB463_002108</name>
    <name evidence="3" type="ORF">FFA01_04740</name>
</gene>
<feature type="region of interest" description="Disordered" evidence="1">
    <location>
        <begin position="578"/>
        <end position="618"/>
    </location>
</feature>
<dbReference type="OrthoDB" id="3415124at2"/>